<sequence>MTTADAPPLEAATPAPAPRRRRINWFAAFWRWHFYGSAIVIPVLLVLAITGLTYLYRAQVDALTHPGVLTVSAPAGAERAPLSAQEAAVRAAYPDRDILSVTDNSGDRSTMFVTAVGDTTRNVYVDPFRASVTGDLSTDDLVSDWALRIHGTLLAGDLGDRVIELGACWAIVLSITGGIIFFLGRKPRVGARRKRLSMSGVRSTHAWVGLGVGVGILFLVVSGLPWTGFWGAQAQQVAAQNGTGLWGEDPGASSTVGDLIERTDGSSGPAGWAIAEGRTGTSTGAGSVISIDTAVAAARAQGAPEPYFVAYPEGETGVYSVFGDQWHNNGNPAESDVSLETTVHVDQYSGAVVGQYGYADYSTLAKIVSQGIAGHEGRRFGPLNTVITTAFCLGVIFLCVTGPVLWWKRRAGATGMAAPRGRLPLFTNIVLLAAVVALGLVLPLFGLSLLVILALDLLVIRRAPALRQFFGSV</sequence>
<dbReference type="EMBL" id="JYIY01000080">
    <property type="protein sequence ID" value="KJL34885.1"/>
    <property type="molecule type" value="Genomic_DNA"/>
</dbReference>
<dbReference type="PATRIC" id="fig|400772.4.peg.2792"/>
<protein>
    <submittedName>
        <fullName evidence="2">PepSY domain-containing protein</fullName>
    </submittedName>
</protein>
<feature type="transmembrane region" description="Helical" evidence="1">
    <location>
        <begin position="428"/>
        <end position="455"/>
    </location>
</feature>
<reference evidence="4 5" key="1">
    <citation type="submission" date="2015-02" db="EMBL/GenBank/DDBJ databases">
        <title>Draft genome sequences of ten Microbacterium spp. with emphasis on heavy metal contaminated environments.</title>
        <authorList>
            <person name="Corretto E."/>
        </authorList>
    </citation>
    <scope>NUCLEOTIDE SEQUENCE [LARGE SCALE GENOMIC DNA]</scope>
    <source>
        <strain evidence="4 5">DSM 18659</strain>
    </source>
</reference>
<dbReference type="PANTHER" id="PTHR34219">
    <property type="entry name" value="IRON-REGULATED INNER MEMBRANE PROTEIN-RELATED"/>
    <property type="match status" value="1"/>
</dbReference>
<accession>A0A0F0LRX7</accession>
<evidence type="ECO:0000313" key="2">
    <source>
        <dbReference type="EMBL" id="HAN25640.1"/>
    </source>
</evidence>
<evidence type="ECO:0000313" key="6">
    <source>
        <dbReference type="Proteomes" id="UP000257479"/>
    </source>
</evidence>
<dbReference type="InterPro" id="IPR005625">
    <property type="entry name" value="PepSY-ass_TM"/>
</dbReference>
<dbReference type="AlphaFoldDB" id="A0A0F0LRX7"/>
<organism evidence="4 5">
    <name type="scientific">Microbacterium ginsengisoli</name>
    <dbReference type="NCBI Taxonomy" id="400772"/>
    <lineage>
        <taxon>Bacteria</taxon>
        <taxon>Bacillati</taxon>
        <taxon>Actinomycetota</taxon>
        <taxon>Actinomycetes</taxon>
        <taxon>Micrococcales</taxon>
        <taxon>Microbacteriaceae</taxon>
        <taxon>Microbacterium</taxon>
    </lineage>
</organism>
<dbReference type="Proteomes" id="UP000033451">
    <property type="component" value="Unassembled WGS sequence"/>
</dbReference>
<dbReference type="RefSeq" id="WP_048808818.1">
    <property type="nucleotide sequence ID" value="NZ_JYIY01000080.1"/>
</dbReference>
<dbReference type="EMBL" id="DMNG01000246">
    <property type="protein sequence ID" value="HAN25640.1"/>
    <property type="molecule type" value="Genomic_DNA"/>
</dbReference>
<comment type="caution">
    <text evidence="4">The sequence shown here is derived from an EMBL/GenBank/DDBJ whole genome shotgun (WGS) entry which is preliminary data.</text>
</comment>
<dbReference type="OrthoDB" id="9791166at2"/>
<keyword evidence="1" id="KW-0812">Transmembrane</keyword>
<feature type="transmembrane region" description="Helical" evidence="1">
    <location>
        <begin position="29"/>
        <end position="56"/>
    </location>
</feature>
<keyword evidence="5" id="KW-1185">Reference proteome</keyword>
<feature type="transmembrane region" description="Helical" evidence="1">
    <location>
        <begin position="162"/>
        <end position="184"/>
    </location>
</feature>
<reference evidence="2 6" key="2">
    <citation type="journal article" date="2018" name="Nat. Biotechnol.">
        <title>A standardized bacterial taxonomy based on genome phylogeny substantially revises the tree of life.</title>
        <authorList>
            <person name="Parks D.H."/>
            <person name="Chuvochina M."/>
            <person name="Waite D.W."/>
            <person name="Rinke C."/>
            <person name="Skarshewski A."/>
            <person name="Chaumeil P.A."/>
            <person name="Hugenholtz P."/>
        </authorList>
    </citation>
    <scope>NUCLEOTIDE SEQUENCE [LARGE SCALE GENOMIC DNA]</scope>
    <source>
        <strain evidence="2">UBA9152</strain>
    </source>
</reference>
<keyword evidence="1" id="KW-0472">Membrane</keyword>
<dbReference type="EMBL" id="JYIY01000080">
    <property type="protein sequence ID" value="KJL35030.1"/>
    <property type="molecule type" value="Genomic_DNA"/>
</dbReference>
<dbReference type="Pfam" id="PF03929">
    <property type="entry name" value="PepSY_TM"/>
    <property type="match status" value="1"/>
</dbReference>
<feature type="transmembrane region" description="Helical" evidence="1">
    <location>
        <begin position="205"/>
        <end position="226"/>
    </location>
</feature>
<keyword evidence="1" id="KW-1133">Transmembrane helix</keyword>
<dbReference type="STRING" id="400772.RR49_02776"/>
<name>A0A0F0LRX7_9MICO</name>
<evidence type="ECO:0000313" key="5">
    <source>
        <dbReference type="Proteomes" id="UP000033451"/>
    </source>
</evidence>
<evidence type="ECO:0000313" key="3">
    <source>
        <dbReference type="EMBL" id="KJL34885.1"/>
    </source>
</evidence>
<proteinExistence type="predicted"/>
<dbReference type="PANTHER" id="PTHR34219:SF1">
    <property type="entry name" value="PEPSY DOMAIN-CONTAINING PROTEIN"/>
    <property type="match status" value="1"/>
</dbReference>
<gene>
    <name evidence="2" type="ORF">DCP95_13910</name>
    <name evidence="3" type="ORF">RR49_02776</name>
    <name evidence="4" type="ORF">RR49_02925</name>
</gene>
<evidence type="ECO:0000313" key="4">
    <source>
        <dbReference type="EMBL" id="KJL35030.1"/>
    </source>
</evidence>
<evidence type="ECO:0000256" key="1">
    <source>
        <dbReference type="SAM" id="Phobius"/>
    </source>
</evidence>
<dbReference type="Proteomes" id="UP000257479">
    <property type="component" value="Unassembled WGS sequence"/>
</dbReference>
<feature type="transmembrane region" description="Helical" evidence="1">
    <location>
        <begin position="386"/>
        <end position="407"/>
    </location>
</feature>